<dbReference type="PANTHER" id="PTHR30579:SF3">
    <property type="entry name" value="TRANSCRIPTIONAL REGULATORY PROTEIN"/>
    <property type="match status" value="1"/>
</dbReference>
<name>A0A6H2DIQ6_9SPHN</name>
<dbReference type="AlphaFoldDB" id="A0A6H2DIQ6"/>
<evidence type="ECO:0000256" key="4">
    <source>
        <dbReference type="ARBA" id="ARBA00023163"/>
    </source>
</evidence>
<evidence type="ECO:0000313" key="9">
    <source>
        <dbReference type="Proteomes" id="UP000501600"/>
    </source>
</evidence>
<keyword evidence="9" id="KW-1185">Reference proteome</keyword>
<dbReference type="InterPro" id="IPR005119">
    <property type="entry name" value="LysR_subst-bd"/>
</dbReference>
<evidence type="ECO:0000256" key="1">
    <source>
        <dbReference type="ARBA" id="ARBA00009437"/>
    </source>
</evidence>
<dbReference type="EMBL" id="CP051217">
    <property type="protein sequence ID" value="QJB68559.1"/>
    <property type="molecule type" value="Genomic_DNA"/>
</dbReference>
<reference evidence="8 9" key="1">
    <citation type="submission" date="2020-04" db="EMBL/GenBank/DDBJ databases">
        <title>Genome sequence for Sphingorhabdus sp. strain M1.</title>
        <authorList>
            <person name="Park S.-J."/>
        </authorList>
    </citation>
    <scope>NUCLEOTIDE SEQUENCE [LARGE SCALE GENOMIC DNA]</scope>
    <source>
        <strain evidence="8 9">JK6</strain>
    </source>
</reference>
<organism evidence="8 9">
    <name type="scientific">Parasphingorhabdus halotolerans</name>
    <dbReference type="NCBI Taxonomy" id="2725558"/>
    <lineage>
        <taxon>Bacteria</taxon>
        <taxon>Pseudomonadati</taxon>
        <taxon>Pseudomonadota</taxon>
        <taxon>Alphaproteobacteria</taxon>
        <taxon>Sphingomonadales</taxon>
        <taxon>Sphingomonadaceae</taxon>
        <taxon>Parasphingorhabdus</taxon>
    </lineage>
</organism>
<evidence type="ECO:0000256" key="3">
    <source>
        <dbReference type="ARBA" id="ARBA00023125"/>
    </source>
</evidence>
<keyword evidence="6" id="KW-1133">Transmembrane helix</keyword>
<dbReference type="RefSeq" id="WP_168818401.1">
    <property type="nucleotide sequence ID" value="NZ_CP051217.1"/>
</dbReference>
<dbReference type="GO" id="GO:0003700">
    <property type="term" value="F:DNA-binding transcription factor activity"/>
    <property type="evidence" value="ECO:0007669"/>
    <property type="project" value="InterPro"/>
</dbReference>
<dbReference type="Proteomes" id="UP000501600">
    <property type="component" value="Chromosome"/>
</dbReference>
<dbReference type="InterPro" id="IPR000847">
    <property type="entry name" value="LysR_HTH_N"/>
</dbReference>
<feature type="region of interest" description="Disordered" evidence="5">
    <location>
        <begin position="1"/>
        <end position="24"/>
    </location>
</feature>
<evidence type="ECO:0000256" key="6">
    <source>
        <dbReference type="SAM" id="Phobius"/>
    </source>
</evidence>
<comment type="similarity">
    <text evidence="1">Belongs to the LysR transcriptional regulatory family.</text>
</comment>
<dbReference type="SUPFAM" id="SSF53850">
    <property type="entry name" value="Periplasmic binding protein-like II"/>
    <property type="match status" value="1"/>
</dbReference>
<feature type="compositionally biased region" description="Basic and acidic residues" evidence="5">
    <location>
        <begin position="11"/>
        <end position="24"/>
    </location>
</feature>
<protein>
    <submittedName>
        <fullName evidence="8">LysR family transcriptional regulator</fullName>
    </submittedName>
</protein>
<dbReference type="Gene3D" id="1.10.10.10">
    <property type="entry name" value="Winged helix-like DNA-binding domain superfamily/Winged helix DNA-binding domain"/>
    <property type="match status" value="1"/>
</dbReference>
<dbReference type="SUPFAM" id="SSF46785">
    <property type="entry name" value="Winged helix' DNA-binding domain"/>
    <property type="match status" value="1"/>
</dbReference>
<dbReference type="Gene3D" id="3.40.190.290">
    <property type="match status" value="1"/>
</dbReference>
<feature type="transmembrane region" description="Helical" evidence="6">
    <location>
        <begin position="253"/>
        <end position="273"/>
    </location>
</feature>
<keyword evidence="4" id="KW-0804">Transcription</keyword>
<keyword evidence="2" id="KW-0805">Transcription regulation</keyword>
<evidence type="ECO:0000256" key="2">
    <source>
        <dbReference type="ARBA" id="ARBA00023015"/>
    </source>
</evidence>
<keyword evidence="6" id="KW-0812">Transmembrane</keyword>
<evidence type="ECO:0000256" key="5">
    <source>
        <dbReference type="SAM" id="MobiDB-lite"/>
    </source>
</evidence>
<dbReference type="Pfam" id="PF00126">
    <property type="entry name" value="HTH_1"/>
    <property type="match status" value="1"/>
</dbReference>
<sequence>MANRTSNTVFREPHMDQSSVHTDHGLDHKSYQMDWKDAEIVLALCKTGAIRAAARELRLSVNTLRTRLERLEANCGQILFRRTRTGVSHTAHGWKAIEVAKRTKEFGKLVVDDQEVLVRPNVISIGCTEGLGTHWLGPRIGELKDRMGDIAIDLNLSYDYNRKNRGDFDIVLSYSDEPDLDRICARIATVHVRLFASRQYLQKNGNPQNWNEVLDHTYIEQEAQGVHSEISGFILGPKNAEKIMSIRTNSSVVHFWSIISGLGFGALPTYSALLSRHLEMINIPIPIKFDLFASYQVSARGSASIKRAMDWLKEKFDPVKYPAFAEMFVDPALYPTMAEQEVVSMLGTPIEGLQRSSANRQ</sequence>
<feature type="domain" description="HTH lysR-type" evidence="7">
    <location>
        <begin position="33"/>
        <end position="90"/>
    </location>
</feature>
<accession>A0A6H2DIQ6</accession>
<dbReference type="InterPro" id="IPR036388">
    <property type="entry name" value="WH-like_DNA-bd_sf"/>
</dbReference>
<evidence type="ECO:0000259" key="7">
    <source>
        <dbReference type="PROSITE" id="PS50931"/>
    </source>
</evidence>
<keyword evidence="3" id="KW-0238">DNA-binding</keyword>
<evidence type="ECO:0000313" key="8">
    <source>
        <dbReference type="EMBL" id="QJB68559.1"/>
    </source>
</evidence>
<dbReference type="PANTHER" id="PTHR30579">
    <property type="entry name" value="TRANSCRIPTIONAL REGULATOR"/>
    <property type="match status" value="1"/>
</dbReference>
<dbReference type="KEGG" id="phao:HF685_04050"/>
<dbReference type="InterPro" id="IPR050176">
    <property type="entry name" value="LTTR"/>
</dbReference>
<dbReference type="PROSITE" id="PS50931">
    <property type="entry name" value="HTH_LYSR"/>
    <property type="match status" value="1"/>
</dbReference>
<dbReference type="Pfam" id="PF03466">
    <property type="entry name" value="LysR_substrate"/>
    <property type="match status" value="1"/>
</dbReference>
<keyword evidence="6" id="KW-0472">Membrane</keyword>
<dbReference type="GO" id="GO:0003677">
    <property type="term" value="F:DNA binding"/>
    <property type="evidence" value="ECO:0007669"/>
    <property type="project" value="UniProtKB-KW"/>
</dbReference>
<dbReference type="InterPro" id="IPR036390">
    <property type="entry name" value="WH_DNA-bd_sf"/>
</dbReference>
<gene>
    <name evidence="8" type="ORF">HF685_04050</name>
</gene>
<proteinExistence type="inferred from homology"/>